<organism evidence="1 2">
    <name type="scientific">Alkalicoccus urumqiensis</name>
    <name type="common">Bacillus urumqiensis</name>
    <dbReference type="NCBI Taxonomy" id="1548213"/>
    <lineage>
        <taxon>Bacteria</taxon>
        <taxon>Bacillati</taxon>
        <taxon>Bacillota</taxon>
        <taxon>Bacilli</taxon>
        <taxon>Bacillales</taxon>
        <taxon>Bacillaceae</taxon>
        <taxon>Alkalicoccus</taxon>
    </lineage>
</organism>
<dbReference type="Proteomes" id="UP000243650">
    <property type="component" value="Unassembled WGS sequence"/>
</dbReference>
<accession>A0A2P6MHF0</accession>
<proteinExistence type="predicted"/>
<keyword evidence="2" id="KW-1185">Reference proteome</keyword>
<protein>
    <submittedName>
        <fullName evidence="1">Uncharacterized protein</fullName>
    </submittedName>
</protein>
<dbReference type="AlphaFoldDB" id="A0A2P6MHF0"/>
<reference evidence="1 2" key="1">
    <citation type="submission" date="2018-03" db="EMBL/GenBank/DDBJ databases">
        <title>Bacillus urumqiensis sp. nov., a moderately haloalkaliphilic bacterium isolated from a salt lake.</title>
        <authorList>
            <person name="Zhao B."/>
            <person name="Liao Z."/>
        </authorList>
    </citation>
    <scope>NUCLEOTIDE SEQUENCE [LARGE SCALE GENOMIC DNA]</scope>
    <source>
        <strain evidence="1 2">BZ-SZ-XJ18</strain>
    </source>
</reference>
<evidence type="ECO:0000313" key="1">
    <source>
        <dbReference type="EMBL" id="PRO65716.1"/>
    </source>
</evidence>
<sequence length="70" mass="8207">MKSKRPYLSPEQQENAKAYVRISRSGWDASAFFFERKPLISAFPPGALAVRSDFRYFWKGRSNDRTFVNE</sequence>
<gene>
    <name evidence="1" type="ORF">C6I21_07395</name>
</gene>
<dbReference type="EMBL" id="PVNS01000006">
    <property type="protein sequence ID" value="PRO65716.1"/>
    <property type="molecule type" value="Genomic_DNA"/>
</dbReference>
<name>A0A2P6MHF0_ALKUR</name>
<comment type="caution">
    <text evidence="1">The sequence shown here is derived from an EMBL/GenBank/DDBJ whole genome shotgun (WGS) entry which is preliminary data.</text>
</comment>
<evidence type="ECO:0000313" key="2">
    <source>
        <dbReference type="Proteomes" id="UP000243650"/>
    </source>
</evidence>